<dbReference type="EMBL" id="CP030840">
    <property type="protein sequence ID" value="AXC09740.1"/>
    <property type="molecule type" value="Genomic_DNA"/>
</dbReference>
<evidence type="ECO:0000256" key="2">
    <source>
        <dbReference type="SAM" id="Phobius"/>
    </source>
</evidence>
<keyword evidence="2" id="KW-1133">Transmembrane helix</keyword>
<feature type="compositionally biased region" description="Basic residues" evidence="1">
    <location>
        <begin position="48"/>
        <end position="59"/>
    </location>
</feature>
<dbReference type="Proteomes" id="UP000253606">
    <property type="component" value="Chromosome"/>
</dbReference>
<keyword evidence="4" id="KW-1185">Reference proteome</keyword>
<sequence length="266" mass="30136">MCGVAFTRRRLRLNGWPEAQRTGRRLCERDAAKDADVVGDLATERSARSAHGRRDRRVKGQCMSRLESERGERGSGDEGTAGDRATRRDLIFHSADFFIRQTMAQEDCSQRTRQCGGCWAFPSQRPSRAQEQPRSCPHVHAPTGTKNNRFRARVNGIQVPSVARSMMTERKGDLPIWCKTPSSRRRAASIVFLLWITSVSMLISAYVCSIPWPLKLVEAMCAAYFIVHLVPMTGTLFRSLLGEWKETDGESRRPQSDQRVQNHTSR</sequence>
<feature type="compositionally biased region" description="Basic and acidic residues" evidence="1">
    <location>
        <begin position="66"/>
        <end position="76"/>
    </location>
</feature>
<feature type="region of interest" description="Disordered" evidence="1">
    <location>
        <begin position="126"/>
        <end position="145"/>
    </location>
</feature>
<evidence type="ECO:0000313" key="3">
    <source>
        <dbReference type="EMBL" id="AXC09740.1"/>
    </source>
</evidence>
<dbReference type="AlphaFoldDB" id="A0A2Z5FSE6"/>
<keyword evidence="2" id="KW-0812">Transmembrane</keyword>
<protein>
    <submittedName>
        <fullName evidence="3">Uncharacterized protein</fullName>
    </submittedName>
</protein>
<keyword evidence="2" id="KW-0472">Membrane</keyword>
<evidence type="ECO:0000313" key="4">
    <source>
        <dbReference type="Proteomes" id="UP000253606"/>
    </source>
</evidence>
<evidence type="ECO:0000256" key="1">
    <source>
        <dbReference type="SAM" id="MobiDB-lite"/>
    </source>
</evidence>
<reference evidence="3 4" key="1">
    <citation type="journal article" date="2018" name="Front. Microbiol.">
        <title>Hydrolytic Capabilities as a Key to Environmental Success: Chitinolytic and Cellulolytic Acidobacteria From Acidic Sub-arctic Soils and Boreal Peatlands.</title>
        <authorList>
            <person name="Belova S.E."/>
            <person name="Ravin N.V."/>
            <person name="Pankratov T.A."/>
            <person name="Rakitin A.L."/>
            <person name="Ivanova A.A."/>
            <person name="Beletsky A.V."/>
            <person name="Mardanov A.V."/>
            <person name="Sinninghe Damste J.S."/>
            <person name="Dedysh S.N."/>
        </authorList>
    </citation>
    <scope>NUCLEOTIDE SEQUENCE [LARGE SCALE GENOMIC DNA]</scope>
    <source>
        <strain evidence="3 4">SBC82</strain>
    </source>
</reference>
<dbReference type="KEGG" id="abas:ACPOL_0359"/>
<feature type="transmembrane region" description="Helical" evidence="2">
    <location>
        <begin position="187"/>
        <end position="206"/>
    </location>
</feature>
<feature type="region of interest" description="Disordered" evidence="1">
    <location>
        <begin position="43"/>
        <end position="86"/>
    </location>
</feature>
<gene>
    <name evidence="3" type="ORF">ACPOL_0359</name>
</gene>
<proteinExistence type="predicted"/>
<organism evidence="3 4">
    <name type="scientific">Acidisarcina polymorpha</name>
    <dbReference type="NCBI Taxonomy" id="2211140"/>
    <lineage>
        <taxon>Bacteria</taxon>
        <taxon>Pseudomonadati</taxon>
        <taxon>Acidobacteriota</taxon>
        <taxon>Terriglobia</taxon>
        <taxon>Terriglobales</taxon>
        <taxon>Acidobacteriaceae</taxon>
        <taxon>Acidisarcina</taxon>
    </lineage>
</organism>
<name>A0A2Z5FSE6_9BACT</name>
<accession>A0A2Z5FSE6</accession>